<comment type="caution">
    <text evidence="1">The sequence shown here is derived from an EMBL/GenBank/DDBJ whole genome shotgun (WGS) entry which is preliminary data.</text>
</comment>
<dbReference type="InterPro" id="IPR036388">
    <property type="entry name" value="WH-like_DNA-bd_sf"/>
</dbReference>
<gene>
    <name evidence="1" type="ORF">AMQ74_01732</name>
</gene>
<dbReference type="Proteomes" id="UP000075578">
    <property type="component" value="Unassembled WGS sequence"/>
</dbReference>
<dbReference type="EMBL" id="LNGD01000174">
    <property type="protein sequence ID" value="KYC46921.1"/>
    <property type="molecule type" value="Genomic_DNA"/>
</dbReference>
<evidence type="ECO:0000313" key="1">
    <source>
        <dbReference type="EMBL" id="KYC46921.1"/>
    </source>
</evidence>
<name>A0A150IPE6_9EURY</name>
<protein>
    <recommendedName>
        <fullName evidence="3">Helix-turn-helix type 11 domain-containing protein</fullName>
    </recommendedName>
</protein>
<evidence type="ECO:0008006" key="3">
    <source>
        <dbReference type="Google" id="ProtNLM"/>
    </source>
</evidence>
<dbReference type="InterPro" id="IPR036390">
    <property type="entry name" value="WH_DNA-bd_sf"/>
</dbReference>
<organism evidence="1 2">
    <name type="scientific">Candidatus Methanofastidiosum methylothiophilum</name>
    <dbReference type="NCBI Taxonomy" id="1705564"/>
    <lineage>
        <taxon>Archaea</taxon>
        <taxon>Methanobacteriati</taxon>
        <taxon>Methanobacteriota</taxon>
        <taxon>Stenosarchaea group</taxon>
        <taxon>Candidatus Methanofastidiosia</taxon>
        <taxon>Candidatus Methanofastidiosales</taxon>
        <taxon>Candidatus Methanofastidiosaceae</taxon>
        <taxon>Candidatus Methanofastidiosum</taxon>
    </lineage>
</organism>
<reference evidence="1 2" key="1">
    <citation type="journal article" date="2016" name="ISME J.">
        <title>Chasing the elusive Euryarchaeota class WSA2: genomes reveal a uniquely fastidious methyl-reducing methanogen.</title>
        <authorList>
            <person name="Nobu M.K."/>
            <person name="Narihiro T."/>
            <person name="Kuroda K."/>
            <person name="Mei R."/>
            <person name="Liu W.T."/>
        </authorList>
    </citation>
    <scope>NUCLEOTIDE SEQUENCE [LARGE SCALE GENOMIC DNA]</scope>
    <source>
        <strain evidence="1">U1lsi0528_Bin089</strain>
    </source>
</reference>
<dbReference type="Gene3D" id="1.10.10.10">
    <property type="entry name" value="Winged helix-like DNA-binding domain superfamily/Winged helix DNA-binding domain"/>
    <property type="match status" value="1"/>
</dbReference>
<accession>A0A150IPE6</accession>
<proteinExistence type="predicted"/>
<dbReference type="SUPFAM" id="SSF46785">
    <property type="entry name" value="Winged helix' DNA-binding domain"/>
    <property type="match status" value="1"/>
</dbReference>
<sequence>MKERILAVIKEEERINLSELARLTGIPRTTLVRKIQSIEDIVTYYDGRHRMVCLKK</sequence>
<dbReference type="AlphaFoldDB" id="A0A150IPE6"/>
<dbReference type="Pfam" id="PF13412">
    <property type="entry name" value="HTH_24"/>
    <property type="match status" value="1"/>
</dbReference>
<evidence type="ECO:0000313" key="2">
    <source>
        <dbReference type="Proteomes" id="UP000075578"/>
    </source>
</evidence>